<name>A0ABQ1S1I3_9BURK</name>
<dbReference type="EMBL" id="BMEG01000009">
    <property type="protein sequence ID" value="GGD87229.1"/>
    <property type="molecule type" value="Genomic_DNA"/>
</dbReference>
<proteinExistence type="predicted"/>
<dbReference type="Proteomes" id="UP000597138">
    <property type="component" value="Unassembled WGS sequence"/>
</dbReference>
<evidence type="ECO:0000256" key="1">
    <source>
        <dbReference type="SAM" id="MobiDB-lite"/>
    </source>
</evidence>
<feature type="region of interest" description="Disordered" evidence="1">
    <location>
        <begin position="56"/>
        <end position="75"/>
    </location>
</feature>
<feature type="compositionally biased region" description="Basic residues" evidence="1">
    <location>
        <begin position="58"/>
        <end position="75"/>
    </location>
</feature>
<gene>
    <name evidence="2" type="ORF">GCM10010985_47290</name>
</gene>
<reference evidence="3" key="1">
    <citation type="journal article" date="2019" name="Int. J. Syst. Evol. Microbiol.">
        <title>The Global Catalogue of Microorganisms (GCM) 10K type strain sequencing project: providing services to taxonomists for standard genome sequencing and annotation.</title>
        <authorList>
            <consortium name="The Broad Institute Genomics Platform"/>
            <consortium name="The Broad Institute Genome Sequencing Center for Infectious Disease"/>
            <person name="Wu L."/>
            <person name="Ma J."/>
        </authorList>
    </citation>
    <scope>NUCLEOTIDE SEQUENCE [LARGE SCALE GENOMIC DNA]</scope>
    <source>
        <strain evidence="3">CGMCC 1.11013</strain>
    </source>
</reference>
<comment type="caution">
    <text evidence="2">The sequence shown here is derived from an EMBL/GenBank/DDBJ whole genome shotgun (WGS) entry which is preliminary data.</text>
</comment>
<protein>
    <submittedName>
        <fullName evidence="2">Uncharacterized protein</fullName>
    </submittedName>
</protein>
<sequence length="75" mass="7671">MALPECNARAALAARPDARCVSGKKSVPAEITKALPALASEPSFAVLLSGLSEERGKALGRKASGPKRRARADGA</sequence>
<keyword evidence="3" id="KW-1185">Reference proteome</keyword>
<evidence type="ECO:0000313" key="2">
    <source>
        <dbReference type="EMBL" id="GGD87229.1"/>
    </source>
</evidence>
<evidence type="ECO:0000313" key="3">
    <source>
        <dbReference type="Proteomes" id="UP000597138"/>
    </source>
</evidence>
<accession>A0ABQ1S1I3</accession>
<organism evidence="2 3">
    <name type="scientific">Caballeronia grimmiae</name>
    <dbReference type="NCBI Taxonomy" id="1071679"/>
    <lineage>
        <taxon>Bacteria</taxon>
        <taxon>Pseudomonadati</taxon>
        <taxon>Pseudomonadota</taxon>
        <taxon>Betaproteobacteria</taxon>
        <taxon>Burkholderiales</taxon>
        <taxon>Burkholderiaceae</taxon>
        <taxon>Caballeronia</taxon>
    </lineage>
</organism>